<reference evidence="2" key="1">
    <citation type="submission" date="2022-11" db="UniProtKB">
        <authorList>
            <consortium name="WormBaseParasite"/>
        </authorList>
    </citation>
    <scope>IDENTIFICATION</scope>
</reference>
<dbReference type="AlphaFoldDB" id="A0A915KB73"/>
<dbReference type="WBParaSite" id="nRc.2.0.1.t35169-RA">
    <property type="protein sequence ID" value="nRc.2.0.1.t35169-RA"/>
    <property type="gene ID" value="nRc.2.0.1.g35169"/>
</dbReference>
<proteinExistence type="predicted"/>
<accession>A0A915KB73</accession>
<organism evidence="1 2">
    <name type="scientific">Romanomermis culicivorax</name>
    <name type="common">Nematode worm</name>
    <dbReference type="NCBI Taxonomy" id="13658"/>
    <lineage>
        <taxon>Eukaryota</taxon>
        <taxon>Metazoa</taxon>
        <taxon>Ecdysozoa</taxon>
        <taxon>Nematoda</taxon>
        <taxon>Enoplea</taxon>
        <taxon>Dorylaimia</taxon>
        <taxon>Mermithida</taxon>
        <taxon>Mermithoidea</taxon>
        <taxon>Mermithidae</taxon>
        <taxon>Romanomermis</taxon>
    </lineage>
</organism>
<evidence type="ECO:0000313" key="2">
    <source>
        <dbReference type="WBParaSite" id="nRc.2.0.1.t35169-RA"/>
    </source>
</evidence>
<dbReference type="Proteomes" id="UP000887565">
    <property type="component" value="Unplaced"/>
</dbReference>
<evidence type="ECO:0000313" key="1">
    <source>
        <dbReference type="Proteomes" id="UP000887565"/>
    </source>
</evidence>
<protein>
    <submittedName>
        <fullName evidence="2">Uncharacterized protein</fullName>
    </submittedName>
</protein>
<keyword evidence="1" id="KW-1185">Reference proteome</keyword>
<name>A0A915KB73_ROMCU</name>
<sequence>MTSLNDITADLRRESFNQHGRKISSTDSVSNHFERLRTESVLCHPPPDVDANISGSASDVTFVLPE</sequence>